<dbReference type="PATRIC" id="fig|907348.3.peg.868"/>
<dbReference type="OrthoDB" id="9806179at2"/>
<feature type="domain" description="FAD/NAD(P)-binding" evidence="3">
    <location>
        <begin position="2"/>
        <end position="283"/>
    </location>
</feature>
<dbReference type="InterPro" id="IPR036188">
    <property type="entry name" value="FAD/NAD-bd_sf"/>
</dbReference>
<dbReference type="RefSeq" id="WP_002703188.1">
    <property type="nucleotide sequence ID" value="NZ_AGRW01000040.1"/>
</dbReference>
<dbReference type="GO" id="GO:0016491">
    <property type="term" value="F:oxidoreductase activity"/>
    <property type="evidence" value="ECO:0007669"/>
    <property type="project" value="UniProtKB-KW"/>
</dbReference>
<dbReference type="Proteomes" id="UP000003571">
    <property type="component" value="Unassembled WGS sequence"/>
</dbReference>
<keyword evidence="1" id="KW-0285">Flavoprotein</keyword>
<dbReference type="PRINTS" id="PR00368">
    <property type="entry name" value="FADPNR"/>
</dbReference>
<dbReference type="Pfam" id="PF07992">
    <property type="entry name" value="Pyr_redox_2"/>
    <property type="match status" value="1"/>
</dbReference>
<reference evidence="4 5" key="1">
    <citation type="submission" date="2011-09" db="EMBL/GenBank/DDBJ databases">
        <title>The draft genome of Treponema saccharophilum DSM 2985.</title>
        <authorList>
            <consortium name="US DOE Joint Genome Institute (JGI-PGF)"/>
            <person name="Lucas S."/>
            <person name="Copeland A."/>
            <person name="Lapidus A."/>
            <person name="Glavina del Rio T."/>
            <person name="Dalin E."/>
            <person name="Tice H."/>
            <person name="Bruce D."/>
            <person name="Goodwin L."/>
            <person name="Pitluck S."/>
            <person name="Peters L."/>
            <person name="Kyrpides N."/>
            <person name="Mavromatis K."/>
            <person name="Ivanova N."/>
            <person name="Markowitz V."/>
            <person name="Cheng J.-F."/>
            <person name="Hugenholtz P."/>
            <person name="Woyke T."/>
            <person name="Wu D."/>
            <person name="Gronow S."/>
            <person name="Wellnitz S."/>
            <person name="Brambilla E."/>
            <person name="Klenk H.-P."/>
            <person name="Eisen J.A."/>
        </authorList>
    </citation>
    <scope>NUCLEOTIDE SEQUENCE [LARGE SCALE GENOMIC DNA]</scope>
    <source>
        <strain evidence="4 5">DSM 2985</strain>
    </source>
</reference>
<dbReference type="SUPFAM" id="SSF51905">
    <property type="entry name" value="FAD/NAD(P)-binding domain"/>
    <property type="match status" value="2"/>
</dbReference>
<dbReference type="PANTHER" id="PTHR48105">
    <property type="entry name" value="THIOREDOXIN REDUCTASE 1-RELATED-RELATED"/>
    <property type="match status" value="1"/>
</dbReference>
<keyword evidence="5" id="KW-1185">Reference proteome</keyword>
<name>H7EJ51_9SPIR</name>
<dbReference type="PRINTS" id="PR00469">
    <property type="entry name" value="PNDRDTASEII"/>
</dbReference>
<evidence type="ECO:0000256" key="2">
    <source>
        <dbReference type="ARBA" id="ARBA00023002"/>
    </source>
</evidence>
<proteinExistence type="predicted"/>
<dbReference type="eggNOG" id="COG0492">
    <property type="taxonomic scope" value="Bacteria"/>
</dbReference>
<dbReference type="Gene3D" id="3.50.50.60">
    <property type="entry name" value="FAD/NAD(P)-binding domain"/>
    <property type="match status" value="2"/>
</dbReference>
<dbReference type="AlphaFoldDB" id="H7EJ51"/>
<sequence>MYDAIIIGAGPAGISAALYAKRANLSVLVLYHGESQLGKAHKIDNYYGFVDGITGAELYAAGIEQAKKLGIEVVESEVTGIQFETEQSYSVETPGKAFSGKSVVIATGNKKLRPAVKGIKEFEGKGISYCAVCDGFFYRGKRVVVVGDKLYAFQEASHLAPIASSVVVLTDGKDTAEISALVDGAGPALAGKITVDGRKIAEITGGSSVGSVVFADGGSIPADGVFVALGSAGGADFAKKLGLALDGDSIKVDQKMATSARGIFSCGNVNGGLLQVCKAVYEGGVAGLSAVEYVRSLSK</sequence>
<evidence type="ECO:0000313" key="5">
    <source>
        <dbReference type="Proteomes" id="UP000003571"/>
    </source>
</evidence>
<gene>
    <name evidence="4" type="ORF">TresaDRAFT_1812</name>
</gene>
<comment type="caution">
    <text evidence="4">The sequence shown here is derived from an EMBL/GenBank/DDBJ whole genome shotgun (WGS) entry which is preliminary data.</text>
</comment>
<dbReference type="STRING" id="907348.TresaDRAFT_1812"/>
<evidence type="ECO:0000313" key="4">
    <source>
        <dbReference type="EMBL" id="EIC02365.1"/>
    </source>
</evidence>
<evidence type="ECO:0000256" key="1">
    <source>
        <dbReference type="ARBA" id="ARBA00022630"/>
    </source>
</evidence>
<dbReference type="EMBL" id="AGRW01000040">
    <property type="protein sequence ID" value="EIC02365.1"/>
    <property type="molecule type" value="Genomic_DNA"/>
</dbReference>
<accession>H7EJ51</accession>
<dbReference type="InterPro" id="IPR023753">
    <property type="entry name" value="FAD/NAD-binding_dom"/>
</dbReference>
<organism evidence="4 5">
    <name type="scientific">Treponema saccharophilum DSM 2985</name>
    <dbReference type="NCBI Taxonomy" id="907348"/>
    <lineage>
        <taxon>Bacteria</taxon>
        <taxon>Pseudomonadati</taxon>
        <taxon>Spirochaetota</taxon>
        <taxon>Spirochaetia</taxon>
        <taxon>Spirochaetales</taxon>
        <taxon>Treponemataceae</taxon>
        <taxon>Treponema</taxon>
    </lineage>
</organism>
<protein>
    <submittedName>
        <fullName evidence="4">FAD-dependent pyridine nucleotide-disulfide oxidoreductase</fullName>
    </submittedName>
</protein>
<evidence type="ECO:0000259" key="3">
    <source>
        <dbReference type="Pfam" id="PF07992"/>
    </source>
</evidence>
<dbReference type="InterPro" id="IPR050097">
    <property type="entry name" value="Ferredoxin-NADP_redctase_2"/>
</dbReference>
<keyword evidence="2" id="KW-0560">Oxidoreductase</keyword>